<dbReference type="Pfam" id="PF00400">
    <property type="entry name" value="WD40"/>
    <property type="match status" value="2"/>
</dbReference>
<keyword evidence="2 4" id="KW-0853">WD repeat</keyword>
<evidence type="ECO:0000313" key="5">
    <source>
        <dbReference type="EMBL" id="KAJ3220823.1"/>
    </source>
</evidence>
<dbReference type="SUPFAM" id="SSF50978">
    <property type="entry name" value="WD40 repeat-like"/>
    <property type="match status" value="1"/>
</dbReference>
<dbReference type="SMART" id="SM00320">
    <property type="entry name" value="WD40"/>
    <property type="match status" value="4"/>
</dbReference>
<name>A0AAD5U1B1_9FUNG</name>
<feature type="repeat" description="WD" evidence="4">
    <location>
        <begin position="101"/>
        <end position="145"/>
    </location>
</feature>
<dbReference type="PANTHER" id="PTHR10971">
    <property type="entry name" value="MRNA EXPORT FACTOR AND BUB3"/>
    <property type="match status" value="1"/>
</dbReference>
<dbReference type="Proteomes" id="UP001211065">
    <property type="component" value="Unassembled WGS sequence"/>
</dbReference>
<protein>
    <submittedName>
        <fullName evidence="5">Uncharacterized protein</fullName>
    </submittedName>
</protein>
<dbReference type="PROSITE" id="PS50082">
    <property type="entry name" value="WD_REPEATS_2"/>
    <property type="match status" value="1"/>
</dbReference>
<dbReference type="InterPro" id="IPR015943">
    <property type="entry name" value="WD40/YVTN_repeat-like_dom_sf"/>
</dbReference>
<sequence length="331" mass="36481">MFSSSTTPKTSDFEVSSPPTDGISNLVFNGQQDLLSATSWDCQTRIYQVLPNGSTEPKAAIQHEGPSLSSAWSKDGTKLLSVGCDKAGRLMDLNTGQTTQVAAHDAPIKCVRFIDGGNMSNVAVTASWDKTVRYWDLRSQAPISQLLVSSLPERCYTMDVTYPLMVVGTAERHLFLYNLTNPTVVFKQILSPLKWQTRVVSCFPSASGFAIGSVEGRVGIQYVEDKDQSQNFSFKCHREDDKKNVYCVNDISFHPIHGTFSTAGADGTFNFWDKEAKCRLKAFSSIGTPISCTAFNKNGSIFAYAASYDWSKGHGTIFTQYTINIYLSLRA</sequence>
<dbReference type="InterPro" id="IPR036322">
    <property type="entry name" value="WD40_repeat_dom_sf"/>
</dbReference>
<dbReference type="FunFam" id="2.130.10.10:FF:000190">
    <property type="entry name" value="Nuclear pore complex subunit"/>
    <property type="match status" value="1"/>
</dbReference>
<dbReference type="InterPro" id="IPR001680">
    <property type="entry name" value="WD40_rpt"/>
</dbReference>
<comment type="similarity">
    <text evidence="1">Belongs to the WD repeat rae1 family.</text>
</comment>
<keyword evidence="3" id="KW-0677">Repeat</keyword>
<evidence type="ECO:0000256" key="1">
    <source>
        <dbReference type="ARBA" id="ARBA00007830"/>
    </source>
</evidence>
<accession>A0AAD5U1B1</accession>
<dbReference type="EMBL" id="JADGJW010000271">
    <property type="protein sequence ID" value="KAJ3220823.1"/>
    <property type="molecule type" value="Genomic_DNA"/>
</dbReference>
<dbReference type="Gene3D" id="2.130.10.10">
    <property type="entry name" value="YVTN repeat-like/Quinoprotein amine dehydrogenase"/>
    <property type="match status" value="1"/>
</dbReference>
<gene>
    <name evidence="5" type="ORF">HK099_004000</name>
</gene>
<dbReference type="AlphaFoldDB" id="A0AAD5U1B1"/>
<evidence type="ECO:0000256" key="2">
    <source>
        <dbReference type="ARBA" id="ARBA00022574"/>
    </source>
</evidence>
<evidence type="ECO:0000256" key="3">
    <source>
        <dbReference type="ARBA" id="ARBA00022737"/>
    </source>
</evidence>
<organism evidence="5 6">
    <name type="scientific">Clydaea vesicula</name>
    <dbReference type="NCBI Taxonomy" id="447962"/>
    <lineage>
        <taxon>Eukaryota</taxon>
        <taxon>Fungi</taxon>
        <taxon>Fungi incertae sedis</taxon>
        <taxon>Chytridiomycota</taxon>
        <taxon>Chytridiomycota incertae sedis</taxon>
        <taxon>Chytridiomycetes</taxon>
        <taxon>Lobulomycetales</taxon>
        <taxon>Lobulomycetaceae</taxon>
        <taxon>Clydaea</taxon>
    </lineage>
</organism>
<evidence type="ECO:0000313" key="6">
    <source>
        <dbReference type="Proteomes" id="UP001211065"/>
    </source>
</evidence>
<evidence type="ECO:0000256" key="4">
    <source>
        <dbReference type="PROSITE-ProRule" id="PRU00221"/>
    </source>
</evidence>
<proteinExistence type="inferred from homology"/>
<keyword evidence="6" id="KW-1185">Reference proteome</keyword>
<reference evidence="5" key="1">
    <citation type="submission" date="2020-05" db="EMBL/GenBank/DDBJ databases">
        <title>Phylogenomic resolution of chytrid fungi.</title>
        <authorList>
            <person name="Stajich J.E."/>
            <person name="Amses K."/>
            <person name="Simmons R."/>
            <person name="Seto K."/>
            <person name="Myers J."/>
            <person name="Bonds A."/>
            <person name="Quandt C.A."/>
            <person name="Barry K."/>
            <person name="Liu P."/>
            <person name="Grigoriev I."/>
            <person name="Longcore J.E."/>
            <person name="James T.Y."/>
        </authorList>
    </citation>
    <scope>NUCLEOTIDE SEQUENCE</scope>
    <source>
        <strain evidence="5">JEL0476</strain>
    </source>
</reference>
<comment type="caution">
    <text evidence="5">The sequence shown here is derived from an EMBL/GenBank/DDBJ whole genome shotgun (WGS) entry which is preliminary data.</text>
</comment>